<feature type="compositionally biased region" description="Basic residues" evidence="1">
    <location>
        <begin position="80"/>
        <end position="92"/>
    </location>
</feature>
<feature type="non-terminal residue" evidence="2">
    <location>
        <position position="99"/>
    </location>
</feature>
<sequence>AAAQREAQPQRGRVLPEVRRRAAEGAARGARRRARGARPGAARDGLPRRRRGVRRARDPPRQDRHLHRVRGRVAGQGRARAAHRGRPPRLPRRPVQPRV</sequence>
<reference evidence="2" key="1">
    <citation type="submission" date="2020-02" db="EMBL/GenBank/DDBJ databases">
        <authorList>
            <person name="Meier V. D."/>
        </authorList>
    </citation>
    <scope>NUCLEOTIDE SEQUENCE</scope>
    <source>
        <strain evidence="2">AVDCRST_MAG11</strain>
    </source>
</reference>
<accession>A0A6J4KBF5</accession>
<feature type="compositionally biased region" description="Basic and acidic residues" evidence="1">
    <location>
        <begin position="14"/>
        <end position="23"/>
    </location>
</feature>
<name>A0A6J4KBF5_9BACT</name>
<evidence type="ECO:0000313" key="2">
    <source>
        <dbReference type="EMBL" id="CAA9301268.1"/>
    </source>
</evidence>
<feature type="region of interest" description="Disordered" evidence="1">
    <location>
        <begin position="1"/>
        <end position="99"/>
    </location>
</feature>
<dbReference type="AlphaFoldDB" id="A0A6J4KBF5"/>
<gene>
    <name evidence="2" type="ORF">AVDCRST_MAG11-852</name>
</gene>
<proteinExistence type="predicted"/>
<dbReference type="EMBL" id="CADCTU010000180">
    <property type="protein sequence ID" value="CAA9301268.1"/>
    <property type="molecule type" value="Genomic_DNA"/>
</dbReference>
<evidence type="ECO:0000256" key="1">
    <source>
        <dbReference type="SAM" id="MobiDB-lite"/>
    </source>
</evidence>
<protein>
    <submittedName>
        <fullName evidence="2">Uncharacterized protein</fullName>
    </submittedName>
</protein>
<organism evidence="2">
    <name type="scientific">uncultured Gemmatimonadaceae bacterium</name>
    <dbReference type="NCBI Taxonomy" id="246130"/>
    <lineage>
        <taxon>Bacteria</taxon>
        <taxon>Pseudomonadati</taxon>
        <taxon>Gemmatimonadota</taxon>
        <taxon>Gemmatimonadia</taxon>
        <taxon>Gemmatimonadales</taxon>
        <taxon>Gemmatimonadaceae</taxon>
        <taxon>environmental samples</taxon>
    </lineage>
</organism>
<feature type="non-terminal residue" evidence="2">
    <location>
        <position position="1"/>
    </location>
</feature>